<keyword evidence="2" id="KW-1133">Transmembrane helix</keyword>
<sequence>MDPDVEDGLGRPVDDTQDPDFERWKPVISVKFAYVPEARVLPGGYASSLSLPSVAIQGILTSVLAIVHSLLSLFCSLTIPAFKRVKQHCDYHGQK</sequence>
<keyword evidence="4" id="KW-1185">Reference proteome</keyword>
<keyword evidence="2" id="KW-0812">Transmembrane</keyword>
<accession>A0ABN2NIV2</accession>
<evidence type="ECO:0000256" key="1">
    <source>
        <dbReference type="SAM" id="MobiDB-lite"/>
    </source>
</evidence>
<evidence type="ECO:0000256" key="2">
    <source>
        <dbReference type="SAM" id="Phobius"/>
    </source>
</evidence>
<dbReference type="EMBL" id="BAAANL010000006">
    <property type="protein sequence ID" value="GAA1869833.1"/>
    <property type="molecule type" value="Genomic_DNA"/>
</dbReference>
<evidence type="ECO:0000313" key="4">
    <source>
        <dbReference type="Proteomes" id="UP001501094"/>
    </source>
</evidence>
<feature type="region of interest" description="Disordered" evidence="1">
    <location>
        <begin position="1"/>
        <end position="20"/>
    </location>
</feature>
<organism evidence="3 4">
    <name type="scientific">Myceligenerans crystallogenes</name>
    <dbReference type="NCBI Taxonomy" id="316335"/>
    <lineage>
        <taxon>Bacteria</taxon>
        <taxon>Bacillati</taxon>
        <taxon>Actinomycetota</taxon>
        <taxon>Actinomycetes</taxon>
        <taxon>Micrococcales</taxon>
        <taxon>Promicromonosporaceae</taxon>
        <taxon>Myceligenerans</taxon>
    </lineage>
</organism>
<protein>
    <submittedName>
        <fullName evidence="3">Uncharacterized protein</fullName>
    </submittedName>
</protein>
<feature type="compositionally biased region" description="Basic and acidic residues" evidence="1">
    <location>
        <begin position="8"/>
        <end position="20"/>
    </location>
</feature>
<reference evidence="3 4" key="1">
    <citation type="journal article" date="2019" name="Int. J. Syst. Evol. Microbiol.">
        <title>The Global Catalogue of Microorganisms (GCM) 10K type strain sequencing project: providing services to taxonomists for standard genome sequencing and annotation.</title>
        <authorList>
            <consortium name="The Broad Institute Genomics Platform"/>
            <consortium name="The Broad Institute Genome Sequencing Center for Infectious Disease"/>
            <person name="Wu L."/>
            <person name="Ma J."/>
        </authorList>
    </citation>
    <scope>NUCLEOTIDE SEQUENCE [LARGE SCALE GENOMIC DNA]</scope>
    <source>
        <strain evidence="3 4">JCM 14326</strain>
    </source>
</reference>
<keyword evidence="2" id="KW-0472">Membrane</keyword>
<dbReference type="Proteomes" id="UP001501094">
    <property type="component" value="Unassembled WGS sequence"/>
</dbReference>
<gene>
    <name evidence="3" type="ORF">GCM10009751_30890</name>
</gene>
<comment type="caution">
    <text evidence="3">The sequence shown here is derived from an EMBL/GenBank/DDBJ whole genome shotgun (WGS) entry which is preliminary data.</text>
</comment>
<name>A0ABN2NIV2_9MICO</name>
<proteinExistence type="predicted"/>
<evidence type="ECO:0000313" key="3">
    <source>
        <dbReference type="EMBL" id="GAA1869833.1"/>
    </source>
</evidence>
<feature type="transmembrane region" description="Helical" evidence="2">
    <location>
        <begin position="54"/>
        <end position="77"/>
    </location>
</feature>